<dbReference type="EMBL" id="QOIP01000010">
    <property type="protein sequence ID" value="RLU18023.1"/>
    <property type="molecule type" value="Genomic_DNA"/>
</dbReference>
<comment type="caution">
    <text evidence="2">The sequence shown here is derived from an EMBL/GenBank/DDBJ whole genome shotgun (WGS) entry which is preliminary data.</text>
</comment>
<gene>
    <name evidence="2" type="ORF">DMN91_010265</name>
</gene>
<proteinExistence type="predicted"/>
<reference evidence="2" key="2">
    <citation type="submission" date="2018-07" db="EMBL/GenBank/DDBJ databases">
        <authorList>
            <person name="Mckenzie S.K."/>
            <person name="Kronauer D.J.C."/>
        </authorList>
    </citation>
    <scope>NUCLEOTIDE SEQUENCE</scope>
    <source>
        <strain evidence="2">Clonal line C1</strain>
    </source>
</reference>
<reference evidence="2" key="1">
    <citation type="journal article" date="2018" name="Genome Res.">
        <title>The genomic architecture and molecular evolution of ant odorant receptors.</title>
        <authorList>
            <person name="McKenzie S.K."/>
            <person name="Kronauer D.J.C."/>
        </authorList>
    </citation>
    <scope>NUCLEOTIDE SEQUENCE [LARGE SCALE GENOMIC DNA]</scope>
    <source>
        <strain evidence="2">Clonal line C1</strain>
    </source>
</reference>
<feature type="region of interest" description="Disordered" evidence="1">
    <location>
        <begin position="1"/>
        <end position="42"/>
    </location>
</feature>
<organism evidence="2">
    <name type="scientific">Ooceraea biroi</name>
    <name type="common">Clonal raider ant</name>
    <name type="synonym">Cerapachys biroi</name>
    <dbReference type="NCBI Taxonomy" id="2015173"/>
    <lineage>
        <taxon>Eukaryota</taxon>
        <taxon>Metazoa</taxon>
        <taxon>Ecdysozoa</taxon>
        <taxon>Arthropoda</taxon>
        <taxon>Hexapoda</taxon>
        <taxon>Insecta</taxon>
        <taxon>Pterygota</taxon>
        <taxon>Neoptera</taxon>
        <taxon>Endopterygota</taxon>
        <taxon>Hymenoptera</taxon>
        <taxon>Apocrita</taxon>
        <taxon>Aculeata</taxon>
        <taxon>Formicoidea</taxon>
        <taxon>Formicidae</taxon>
        <taxon>Dorylinae</taxon>
        <taxon>Ooceraea</taxon>
    </lineage>
</organism>
<protein>
    <submittedName>
        <fullName evidence="2">Uncharacterized protein</fullName>
    </submittedName>
</protein>
<accession>A0A3L8DD10</accession>
<dbReference type="AlphaFoldDB" id="A0A3L8DD10"/>
<name>A0A3L8DD10_OOCBI</name>
<sequence length="271" mass="30136">MAATTPKRVMLPSTTALRSRRSVSHEGHSDNAAPSTGNPAIQYWDNRIPRTQTRNRIRANTPTTDAAQVDAPLVVCPLHHHPLLVHDDGPLEDADKCAISPSQQTPKAYYVPRESPHRMTPCDRRNTHGSPPFAASLEIVSAPPLMPTQDRALRDASPHTTPTPHAITSKIFNVALIRENSISQTRSEDCSKSIGYHLRSTTPDEQRETIGTRSRTFALSTTTSCLQHFLRRNCITIRTIPGTPKRHRVVKRAVREQVVQQSLQSLQLHGL</sequence>
<evidence type="ECO:0000313" key="2">
    <source>
        <dbReference type="EMBL" id="RLU18023.1"/>
    </source>
</evidence>
<evidence type="ECO:0000256" key="1">
    <source>
        <dbReference type="SAM" id="MobiDB-lite"/>
    </source>
</evidence>
<dbReference type="Proteomes" id="UP000279307">
    <property type="component" value="Chromosome 10"/>
</dbReference>